<dbReference type="Proteomes" id="UP001148629">
    <property type="component" value="Unassembled WGS sequence"/>
</dbReference>
<name>A0ACC1S0C1_9HYPO</name>
<dbReference type="EMBL" id="JANRMS010001290">
    <property type="protein sequence ID" value="KAJ3529429.1"/>
    <property type="molecule type" value="Genomic_DNA"/>
</dbReference>
<protein>
    <submittedName>
        <fullName evidence="1">Uncharacterized protein</fullName>
    </submittedName>
</protein>
<keyword evidence="2" id="KW-1185">Reference proteome</keyword>
<gene>
    <name evidence="1" type="ORF">NM208_g9763</name>
</gene>
<proteinExistence type="predicted"/>
<organism evidence="1 2">
    <name type="scientific">Fusarium decemcellulare</name>
    <dbReference type="NCBI Taxonomy" id="57161"/>
    <lineage>
        <taxon>Eukaryota</taxon>
        <taxon>Fungi</taxon>
        <taxon>Dikarya</taxon>
        <taxon>Ascomycota</taxon>
        <taxon>Pezizomycotina</taxon>
        <taxon>Sordariomycetes</taxon>
        <taxon>Hypocreomycetidae</taxon>
        <taxon>Hypocreales</taxon>
        <taxon>Nectriaceae</taxon>
        <taxon>Fusarium</taxon>
        <taxon>Fusarium decemcellulare species complex</taxon>
    </lineage>
</organism>
<evidence type="ECO:0000313" key="2">
    <source>
        <dbReference type="Proteomes" id="UP001148629"/>
    </source>
</evidence>
<evidence type="ECO:0000313" key="1">
    <source>
        <dbReference type="EMBL" id="KAJ3529429.1"/>
    </source>
</evidence>
<reference evidence="1" key="1">
    <citation type="submission" date="2022-08" db="EMBL/GenBank/DDBJ databases">
        <title>Genome Sequence of Fusarium decemcellulare.</title>
        <authorList>
            <person name="Buettner E."/>
        </authorList>
    </citation>
    <scope>NUCLEOTIDE SEQUENCE</scope>
    <source>
        <strain evidence="1">Babe19</strain>
    </source>
</reference>
<comment type="caution">
    <text evidence="1">The sequence shown here is derived from an EMBL/GenBank/DDBJ whole genome shotgun (WGS) entry which is preliminary data.</text>
</comment>
<sequence length="116" mass="12893">MLELAVEDEELQMQRGDGRMAVGSCSTHGVAKDGERKEIETAPDSEVVALRLDLEIWVWLPFRLRLKPTEARVKLASALARIPLEGKVRTSTERGAAPHWTVTSTARELQNTVDQA</sequence>
<accession>A0ACC1S0C1</accession>